<proteinExistence type="predicted"/>
<name>A0AAE9GCH2_9CAUD</name>
<organism evidence="1 2">
    <name type="scientific">Pseudomonas phage UFJF_PfDIW6</name>
    <dbReference type="NCBI Taxonomy" id="2927622"/>
    <lineage>
        <taxon>Viruses</taxon>
        <taxon>Duplodnaviria</taxon>
        <taxon>Heunggongvirae</taxon>
        <taxon>Uroviricota</taxon>
        <taxon>Caudoviricetes</taxon>
        <taxon>Purivirus</taxon>
        <taxon>Purivirus UFJFPfDIW6</taxon>
    </lineage>
</organism>
<reference evidence="1" key="1">
    <citation type="journal article" date="2022" name="Food Microbiol.">
        <title>Lytic bacteriophages UFJF_PfDIW6 and UFJF_PfSW6 prevent Pseudomonas fluorescens growth in vitro and the proteolytic-caused spoilage of raw milk during chilled storage.</title>
        <authorList>
            <person name="Nascimento E.C.D."/>
            <person name="Sabino M.C."/>
            <person name="Corguinha L.D.R."/>
            <person name="Targino B.N."/>
            <person name="Lange C.C."/>
            <person name="Pinto C.L.O."/>
            <person name="Pinto P.F."/>
            <person name="Vidigal P.M.P."/>
            <person name="Sant'Ana A.S."/>
            <person name="Hungaro H.M."/>
        </authorList>
    </citation>
    <scope>NUCLEOTIDE SEQUENCE</scope>
</reference>
<sequence length="112" mass="12142">MNDQELMELAAKAAGMSPASFDGHNVGWYDPQRGTTGTWNPLTDDGDAFRLMVALSLDVAFDGDHCVQIDYFGSDGELYVVEQLVLGDPADAVRRVIVRTAAEIEMGKSLTC</sequence>
<dbReference type="Proteomes" id="UP000831576">
    <property type="component" value="Segment"/>
</dbReference>
<gene>
    <name evidence="1" type="ORF">UFJFPfDIW6_00053</name>
</gene>
<keyword evidence="2" id="KW-1185">Reference proteome</keyword>
<reference evidence="1" key="2">
    <citation type="journal article" date="2022" name="Viruses">
        <title>Genomic characterization of UFJF_PfDIW6: a novel lytic Pseudomonas fluorescens-phage with potential for biocontrol in the dairy industry.</title>
        <authorList>
            <person name="Hungaro H.M."/>
            <person name="Vidigal P.M.P."/>
            <person name="Nascimento E.C."/>
            <person name="Oliveira F.G.C."/>
            <person name="Gontijo M.T.P."/>
            <person name="Lopez M.E.S."/>
        </authorList>
    </citation>
    <scope>NUCLEOTIDE SEQUENCE</scope>
</reference>
<evidence type="ECO:0000313" key="1">
    <source>
        <dbReference type="EMBL" id="UNY42261.1"/>
    </source>
</evidence>
<protein>
    <submittedName>
        <fullName evidence="1">Uncharacterized protein</fullName>
    </submittedName>
</protein>
<dbReference type="EMBL" id="OM418631">
    <property type="protein sequence ID" value="UNY42261.1"/>
    <property type="molecule type" value="Genomic_DNA"/>
</dbReference>
<accession>A0AAE9GCH2</accession>
<evidence type="ECO:0000313" key="2">
    <source>
        <dbReference type="Proteomes" id="UP000831576"/>
    </source>
</evidence>